<keyword evidence="3" id="KW-1185">Reference proteome</keyword>
<dbReference type="GeneID" id="29982187"/>
<evidence type="ECO:0000313" key="2">
    <source>
        <dbReference type="EMBL" id="PON28154.1"/>
    </source>
</evidence>
<dbReference type="EMBL" id="JPDN02000007">
    <property type="protein sequence ID" value="PON28154.1"/>
    <property type="molecule type" value="Genomic_DNA"/>
</dbReference>
<feature type="region of interest" description="Disordered" evidence="1">
    <location>
        <begin position="1"/>
        <end position="21"/>
    </location>
</feature>
<evidence type="ECO:0000256" key="1">
    <source>
        <dbReference type="SAM" id="MobiDB-lite"/>
    </source>
</evidence>
<sequence length="380" mass="41737">MNWVGGNLSRHRRGKGRKEDLANQEQYFAKARSWQREQAKTSPVVLSAANFIPNYFVASNAAARVARSSSPSALPVPLGTSEEASANLASPSQSMQHDAAKRPSSVVTPSQTSGPAVFNNHSTKDHLVGTSGLEAERRRLLKEEDFMQSKLPKVSIVKPAQKRGYSTAARQVVGQRQRQSANPASHREIQPSVGDQRGIRKRRLSQMIPPPVDTTIRIRVGSKSYQWSEAGNSIRDPTYNSSSPSSSADESRCIASTMDNTSYVIDEFIPGLSSSTMSPLPCFSPENNRPAYRRKFYDLTEHFDRAGPAKSQCLMTTYTDALSPHARPPATSATSSVSSMAVEVGNGRESAKIGMNEEDVWRAWLNQDVPEFQVPKGRQI</sequence>
<dbReference type="AlphaFoldDB" id="A0A2P4ZV40"/>
<reference evidence="2 3" key="1">
    <citation type="journal article" date="2016" name="Genome Announc.">
        <title>Draft Whole-Genome Sequence of Trichoderma gamsii T6085, a Promising Biocontrol Agent of Fusarium Head Blight on Wheat.</title>
        <authorList>
            <person name="Baroncelli R."/>
            <person name="Zapparata A."/>
            <person name="Piaggeschi G."/>
            <person name="Sarrocco S."/>
            <person name="Vannacci G."/>
        </authorList>
    </citation>
    <scope>NUCLEOTIDE SEQUENCE [LARGE SCALE GENOMIC DNA]</scope>
    <source>
        <strain evidence="2 3">T6085</strain>
    </source>
</reference>
<dbReference type="RefSeq" id="XP_018664459.1">
    <property type="nucleotide sequence ID" value="XM_018802104.1"/>
</dbReference>
<feature type="region of interest" description="Disordered" evidence="1">
    <location>
        <begin position="229"/>
        <end position="251"/>
    </location>
</feature>
<proteinExistence type="predicted"/>
<feature type="compositionally biased region" description="Polar residues" evidence="1">
    <location>
        <begin position="82"/>
        <end position="96"/>
    </location>
</feature>
<protein>
    <submittedName>
        <fullName evidence="2">Uncharacterized protein</fullName>
    </submittedName>
</protein>
<feature type="region of interest" description="Disordered" evidence="1">
    <location>
        <begin position="158"/>
        <end position="202"/>
    </location>
</feature>
<feature type="region of interest" description="Disordered" evidence="1">
    <location>
        <begin position="70"/>
        <end position="131"/>
    </location>
</feature>
<comment type="caution">
    <text evidence="2">The sequence shown here is derived from an EMBL/GenBank/DDBJ whole genome shotgun (WGS) entry which is preliminary data.</text>
</comment>
<accession>A0A2P4ZV40</accession>
<name>A0A2P4ZV40_9HYPO</name>
<evidence type="ECO:0000313" key="3">
    <source>
        <dbReference type="Proteomes" id="UP000054821"/>
    </source>
</evidence>
<feature type="compositionally biased region" description="Low complexity" evidence="1">
    <location>
        <begin position="170"/>
        <end position="179"/>
    </location>
</feature>
<feature type="compositionally biased region" description="Polar residues" evidence="1">
    <location>
        <begin position="105"/>
        <end position="114"/>
    </location>
</feature>
<dbReference type="Proteomes" id="UP000054821">
    <property type="component" value="Unassembled WGS sequence"/>
</dbReference>
<organism evidence="2 3">
    <name type="scientific">Trichoderma gamsii</name>
    <dbReference type="NCBI Taxonomy" id="398673"/>
    <lineage>
        <taxon>Eukaryota</taxon>
        <taxon>Fungi</taxon>
        <taxon>Dikarya</taxon>
        <taxon>Ascomycota</taxon>
        <taxon>Pezizomycotina</taxon>
        <taxon>Sordariomycetes</taxon>
        <taxon>Hypocreomycetidae</taxon>
        <taxon>Hypocreales</taxon>
        <taxon>Hypocreaceae</taxon>
        <taxon>Trichoderma</taxon>
    </lineage>
</organism>
<gene>
    <name evidence="2" type="ORF">TGAM01_v202648</name>
</gene>